<dbReference type="Gene3D" id="1.10.3720.10">
    <property type="entry name" value="MetI-like"/>
    <property type="match status" value="1"/>
</dbReference>
<dbReference type="CDD" id="cd06261">
    <property type="entry name" value="TM_PBP2"/>
    <property type="match status" value="1"/>
</dbReference>
<dbReference type="GO" id="GO:0005886">
    <property type="term" value="C:plasma membrane"/>
    <property type="evidence" value="ECO:0007669"/>
    <property type="project" value="UniProtKB-SubCell"/>
</dbReference>
<keyword evidence="10" id="KW-1185">Reference proteome</keyword>
<evidence type="ECO:0000256" key="5">
    <source>
        <dbReference type="ARBA" id="ARBA00022989"/>
    </source>
</evidence>
<dbReference type="AlphaFoldDB" id="A0A426VGU2"/>
<protein>
    <submittedName>
        <fullName evidence="9">ABC transporter permease</fullName>
    </submittedName>
</protein>
<feature type="transmembrane region" description="Helical" evidence="7">
    <location>
        <begin position="258"/>
        <end position="283"/>
    </location>
</feature>
<dbReference type="GO" id="GO:0055085">
    <property type="term" value="P:transmembrane transport"/>
    <property type="evidence" value="ECO:0007669"/>
    <property type="project" value="InterPro"/>
</dbReference>
<dbReference type="EMBL" id="RSED01000001">
    <property type="protein sequence ID" value="RRS06127.1"/>
    <property type="molecule type" value="Genomic_DNA"/>
</dbReference>
<dbReference type="Proteomes" id="UP000269265">
    <property type="component" value="Unassembled WGS sequence"/>
</dbReference>
<evidence type="ECO:0000256" key="7">
    <source>
        <dbReference type="RuleBase" id="RU363032"/>
    </source>
</evidence>
<gene>
    <name evidence="9" type="ORF">EIP75_00540</name>
</gene>
<feature type="transmembrane region" description="Helical" evidence="7">
    <location>
        <begin position="222"/>
        <end position="246"/>
    </location>
</feature>
<sequence>MNANLSHAASAQAAIDAVLLDDVVIPPPRRVLGIAPAHWARVLAPLFTGLAVLLLWEAVVRLRGIPPFVLPGPWLIATTLVQDWSLLAGSLWITLAISLAALSAAVVLGMALAILFTQSKWMELSLFPYAVVLQVTPVVAIAPLIILWADNLTASLLICAWLVAFFPILSNTTLGLNSADHHLVNLFQLYRATRWQTLWNLRLPAAMPYFLGGLRISGGLSLIGAVVAEFVAGTSGTQSGLAFRILEAGFQLQIPRMFAALLLVSLCGIVIFACLSLVSHLALRHWHDSAVSREN</sequence>
<accession>A0A426VGU2</accession>
<evidence type="ECO:0000256" key="6">
    <source>
        <dbReference type="ARBA" id="ARBA00023136"/>
    </source>
</evidence>
<feature type="transmembrane region" description="Helical" evidence="7">
    <location>
        <begin position="154"/>
        <end position="176"/>
    </location>
</feature>
<dbReference type="Pfam" id="PF00528">
    <property type="entry name" value="BPD_transp_1"/>
    <property type="match status" value="1"/>
</dbReference>
<name>A0A426VGU2_9BURK</name>
<dbReference type="OrthoDB" id="8138334at2"/>
<keyword evidence="4 7" id="KW-0812">Transmembrane</keyword>
<dbReference type="PROSITE" id="PS50928">
    <property type="entry name" value="ABC_TM1"/>
    <property type="match status" value="1"/>
</dbReference>
<keyword evidence="5 7" id="KW-1133">Transmembrane helix</keyword>
<feature type="transmembrane region" description="Helical" evidence="7">
    <location>
        <begin position="126"/>
        <end position="148"/>
    </location>
</feature>
<dbReference type="PANTHER" id="PTHR30151">
    <property type="entry name" value="ALKANE SULFONATE ABC TRANSPORTER-RELATED, MEMBRANE SUBUNIT"/>
    <property type="match status" value="1"/>
</dbReference>
<comment type="similarity">
    <text evidence="7">Belongs to the binding-protein-dependent transport system permease family.</text>
</comment>
<dbReference type="PANTHER" id="PTHR30151:SF41">
    <property type="entry name" value="ABC TRANSPORTER PERMEASE PROTEIN"/>
    <property type="match status" value="1"/>
</dbReference>
<evidence type="ECO:0000256" key="1">
    <source>
        <dbReference type="ARBA" id="ARBA00004651"/>
    </source>
</evidence>
<evidence type="ECO:0000256" key="3">
    <source>
        <dbReference type="ARBA" id="ARBA00022475"/>
    </source>
</evidence>
<evidence type="ECO:0000313" key="9">
    <source>
        <dbReference type="EMBL" id="RRS06127.1"/>
    </source>
</evidence>
<dbReference type="InterPro" id="IPR035906">
    <property type="entry name" value="MetI-like_sf"/>
</dbReference>
<comment type="caution">
    <text evidence="9">The sequence shown here is derived from an EMBL/GenBank/DDBJ whole genome shotgun (WGS) entry which is preliminary data.</text>
</comment>
<dbReference type="RefSeq" id="WP_125241270.1">
    <property type="nucleotide sequence ID" value="NZ_RSED01000001.1"/>
</dbReference>
<evidence type="ECO:0000256" key="2">
    <source>
        <dbReference type="ARBA" id="ARBA00022448"/>
    </source>
</evidence>
<feature type="transmembrane region" description="Helical" evidence="7">
    <location>
        <begin position="38"/>
        <end position="56"/>
    </location>
</feature>
<evidence type="ECO:0000256" key="4">
    <source>
        <dbReference type="ARBA" id="ARBA00022692"/>
    </source>
</evidence>
<reference evidence="9 10" key="1">
    <citation type="submission" date="2018-12" db="EMBL/GenBank/DDBJ databases">
        <title>The whole draft genome of Aquabacterium sp. SJQ9.</title>
        <authorList>
            <person name="Sun L."/>
            <person name="Gao X."/>
            <person name="Chen W."/>
            <person name="Huang K."/>
        </authorList>
    </citation>
    <scope>NUCLEOTIDE SEQUENCE [LARGE SCALE GENOMIC DNA]</scope>
    <source>
        <strain evidence="9 10">SJQ9</strain>
    </source>
</reference>
<keyword evidence="2 7" id="KW-0813">Transport</keyword>
<organism evidence="9 10">
    <name type="scientific">Aquabacterium soli</name>
    <dbReference type="NCBI Taxonomy" id="2493092"/>
    <lineage>
        <taxon>Bacteria</taxon>
        <taxon>Pseudomonadati</taxon>
        <taxon>Pseudomonadota</taxon>
        <taxon>Betaproteobacteria</taxon>
        <taxon>Burkholderiales</taxon>
        <taxon>Aquabacterium</taxon>
    </lineage>
</organism>
<dbReference type="SUPFAM" id="SSF161098">
    <property type="entry name" value="MetI-like"/>
    <property type="match status" value="1"/>
</dbReference>
<proteinExistence type="inferred from homology"/>
<feature type="transmembrane region" description="Helical" evidence="7">
    <location>
        <begin position="91"/>
        <end position="114"/>
    </location>
</feature>
<keyword evidence="6 7" id="KW-0472">Membrane</keyword>
<keyword evidence="3" id="KW-1003">Cell membrane</keyword>
<evidence type="ECO:0000259" key="8">
    <source>
        <dbReference type="PROSITE" id="PS50928"/>
    </source>
</evidence>
<dbReference type="InterPro" id="IPR000515">
    <property type="entry name" value="MetI-like"/>
</dbReference>
<feature type="domain" description="ABC transmembrane type-1" evidence="8">
    <location>
        <begin position="91"/>
        <end position="279"/>
    </location>
</feature>
<evidence type="ECO:0000313" key="10">
    <source>
        <dbReference type="Proteomes" id="UP000269265"/>
    </source>
</evidence>
<comment type="subcellular location">
    <subcellularLocation>
        <location evidence="1 7">Cell membrane</location>
        <topology evidence="1 7">Multi-pass membrane protein</topology>
    </subcellularLocation>
</comment>